<dbReference type="OrthoDB" id="9770732at2"/>
<protein>
    <recommendedName>
        <fullName evidence="4">Surface antigen</fullName>
    </recommendedName>
</protein>
<keyword evidence="3" id="KW-1185">Reference proteome</keyword>
<keyword evidence="1" id="KW-0732">Signal</keyword>
<proteinExistence type="predicted"/>
<sequence length="467" mass="52868">MVRFIALLCFWIGCYGLAAAQTDADSTNQDPFKNDPFFSKTVSSFWDSDSTAYANDDRFLDYEPRVFFNHLNENGLDDKGFFNAGPYGSSALYSVYPNLPMFHFNRVNSLFLGYRKDRMQWYNSNSWLGIPSVQMHGLIGYSVGQKEWQYSLGLEKLFGRKKHIMIGGEYHNATATDDEWRVGLNETTLTAFSAGYDYLDYYKQTGWGGYLVVRTDRYLEGGIAFSDDQYKSLQRQTDWALFGAGNRYRINPAVAKSTTGSIDTVNIASLTFSGTFNPKELLLGNNFSLSAHGLAEFSNSKLGVSDFNYAKYTGQFTSHINFNRGTIFKYRLRYSSITGDAPHLKRLYLGGIGTLRALPYKSMGDGNQMLLSNVELLFGKPTPNRSKWIDFDDLYLSLFLDSGWVNYESGLTNAANPFAELHNFTIADLRHNAGIGAGTNFIRCEVAWDLNQPDRAPVLWFRFNPTF</sequence>
<comment type="caution">
    <text evidence="2">The sequence shown here is derived from an EMBL/GenBank/DDBJ whole genome shotgun (WGS) entry which is preliminary data.</text>
</comment>
<dbReference type="AlphaFoldDB" id="A0A5D3YRL3"/>
<accession>A0A5D3YRL3</accession>
<evidence type="ECO:0000313" key="2">
    <source>
        <dbReference type="EMBL" id="TYP95181.1"/>
    </source>
</evidence>
<name>A0A5D3YRL3_9BACT</name>
<feature type="signal peptide" evidence="1">
    <location>
        <begin position="1"/>
        <end position="20"/>
    </location>
</feature>
<feature type="chain" id="PRO_5022806405" description="Surface antigen" evidence="1">
    <location>
        <begin position="21"/>
        <end position="467"/>
    </location>
</feature>
<evidence type="ECO:0000313" key="3">
    <source>
        <dbReference type="Proteomes" id="UP000324595"/>
    </source>
</evidence>
<organism evidence="2 3">
    <name type="scientific">Fodinibius salinus</name>
    <dbReference type="NCBI Taxonomy" id="860790"/>
    <lineage>
        <taxon>Bacteria</taxon>
        <taxon>Pseudomonadati</taxon>
        <taxon>Balneolota</taxon>
        <taxon>Balneolia</taxon>
        <taxon>Balneolales</taxon>
        <taxon>Balneolaceae</taxon>
        <taxon>Fodinibius</taxon>
    </lineage>
</organism>
<gene>
    <name evidence="2" type="ORF">LX73_0477</name>
</gene>
<dbReference type="EMBL" id="VNHY01000001">
    <property type="protein sequence ID" value="TYP95181.1"/>
    <property type="molecule type" value="Genomic_DNA"/>
</dbReference>
<dbReference type="Proteomes" id="UP000324595">
    <property type="component" value="Unassembled WGS sequence"/>
</dbReference>
<reference evidence="2 3" key="1">
    <citation type="submission" date="2019-07" db="EMBL/GenBank/DDBJ databases">
        <title>Genomic Encyclopedia of Archaeal and Bacterial Type Strains, Phase II (KMG-II): from individual species to whole genera.</title>
        <authorList>
            <person name="Goeker M."/>
        </authorList>
    </citation>
    <scope>NUCLEOTIDE SEQUENCE [LARGE SCALE GENOMIC DNA]</scope>
    <source>
        <strain evidence="2 3">DSM 21935</strain>
    </source>
</reference>
<dbReference type="Gene3D" id="2.40.160.50">
    <property type="entry name" value="membrane protein fhac: a member of the omp85/tpsb transporter family"/>
    <property type="match status" value="1"/>
</dbReference>
<dbReference type="RefSeq" id="WP_148897858.1">
    <property type="nucleotide sequence ID" value="NZ_VNHY01000001.1"/>
</dbReference>
<evidence type="ECO:0008006" key="4">
    <source>
        <dbReference type="Google" id="ProtNLM"/>
    </source>
</evidence>
<evidence type="ECO:0000256" key="1">
    <source>
        <dbReference type="SAM" id="SignalP"/>
    </source>
</evidence>